<proteinExistence type="predicted"/>
<name>A0A1F6NX80_9BACT</name>
<dbReference type="SUPFAM" id="SSF48371">
    <property type="entry name" value="ARM repeat"/>
    <property type="match status" value="1"/>
</dbReference>
<dbReference type="InterPro" id="IPR016024">
    <property type="entry name" value="ARM-type_fold"/>
</dbReference>
<evidence type="ECO:0000313" key="2">
    <source>
        <dbReference type="Proteomes" id="UP000178490"/>
    </source>
</evidence>
<reference evidence="1 2" key="1">
    <citation type="journal article" date="2016" name="Nat. Commun.">
        <title>Thousands of microbial genomes shed light on interconnected biogeochemical processes in an aquifer system.</title>
        <authorList>
            <person name="Anantharaman K."/>
            <person name="Brown C.T."/>
            <person name="Hug L.A."/>
            <person name="Sharon I."/>
            <person name="Castelle C.J."/>
            <person name="Probst A.J."/>
            <person name="Thomas B.C."/>
            <person name="Singh A."/>
            <person name="Wilkins M.J."/>
            <person name="Karaoz U."/>
            <person name="Brodie E.L."/>
            <person name="Williams K.H."/>
            <person name="Hubbard S.S."/>
            <person name="Banfield J.F."/>
        </authorList>
    </citation>
    <scope>NUCLEOTIDE SEQUENCE [LARGE SCALE GENOMIC DNA]</scope>
</reference>
<comment type="caution">
    <text evidence="1">The sequence shown here is derived from an EMBL/GenBank/DDBJ whole genome shotgun (WGS) entry which is preliminary data.</text>
</comment>
<organism evidence="1 2">
    <name type="scientific">Candidatus Magasanikbacteria bacterium RIFOXYD2_FULL_36_9</name>
    <dbReference type="NCBI Taxonomy" id="1798707"/>
    <lineage>
        <taxon>Bacteria</taxon>
        <taxon>Candidatus Magasanikiibacteriota</taxon>
    </lineage>
</organism>
<gene>
    <name evidence="1" type="ORF">A2537_03200</name>
</gene>
<dbReference type="AlphaFoldDB" id="A0A1F6NX80"/>
<sequence>MPNQVQKLLSDLKVASNSQKAKLLGGFFKSGKGQYGEGDIFLGIYVPIQRAIAKKYEGLEFNDLESLLKSKIHEHRLVALFILVSKFKKGDNKIKEKIFKFYLKNIKGVNNWDLVDQSAPNIIGQWIQDKPKDILYKLARSNNLWEKRIAILSTLAFIREKKFEDTIKISEILMNDKHDLIHKSVGWMLREVGKKEEAVLIKFLNKHTTKMPRTMLRYSIEKFNQETRKYYLCLK</sequence>
<dbReference type="Pfam" id="PF08713">
    <property type="entry name" value="DNA_alkylation"/>
    <property type="match status" value="1"/>
</dbReference>
<dbReference type="InterPro" id="IPR014825">
    <property type="entry name" value="DNA_alkylation"/>
</dbReference>
<dbReference type="PANTHER" id="PTHR34070">
    <property type="entry name" value="ARMADILLO-TYPE FOLD"/>
    <property type="match status" value="1"/>
</dbReference>
<protein>
    <submittedName>
        <fullName evidence="1">DNA alkylation repair protein</fullName>
    </submittedName>
</protein>
<dbReference type="PANTHER" id="PTHR34070:SF1">
    <property type="entry name" value="DNA ALKYLATION REPAIR PROTEIN"/>
    <property type="match status" value="1"/>
</dbReference>
<dbReference type="CDD" id="cd06561">
    <property type="entry name" value="AlkD_like"/>
    <property type="match status" value="1"/>
</dbReference>
<dbReference type="EMBL" id="MFRC01000064">
    <property type="protein sequence ID" value="OGH88537.1"/>
    <property type="molecule type" value="Genomic_DNA"/>
</dbReference>
<evidence type="ECO:0000313" key="1">
    <source>
        <dbReference type="EMBL" id="OGH88537.1"/>
    </source>
</evidence>
<accession>A0A1F6NX80</accession>
<dbReference type="Gene3D" id="1.25.10.90">
    <property type="match status" value="1"/>
</dbReference>
<dbReference type="Proteomes" id="UP000178490">
    <property type="component" value="Unassembled WGS sequence"/>
</dbReference>